<gene>
    <name evidence="2" type="ORF">ES332_A05G411800v1</name>
</gene>
<reference evidence="2 3" key="1">
    <citation type="submission" date="2019-07" db="EMBL/GenBank/DDBJ databases">
        <title>WGS assembly of Gossypium tomentosum.</title>
        <authorList>
            <person name="Chen Z.J."/>
            <person name="Sreedasyam A."/>
            <person name="Ando A."/>
            <person name="Song Q."/>
            <person name="De L."/>
            <person name="Hulse-Kemp A."/>
            <person name="Ding M."/>
            <person name="Ye W."/>
            <person name="Kirkbride R."/>
            <person name="Jenkins J."/>
            <person name="Plott C."/>
            <person name="Lovell J."/>
            <person name="Lin Y.-M."/>
            <person name="Vaughn R."/>
            <person name="Liu B."/>
            <person name="Li W."/>
            <person name="Simpson S."/>
            <person name="Scheffler B."/>
            <person name="Saski C."/>
            <person name="Grover C."/>
            <person name="Hu G."/>
            <person name="Conover J."/>
            <person name="Carlson J."/>
            <person name="Shu S."/>
            <person name="Boston L."/>
            <person name="Williams M."/>
            <person name="Peterson D."/>
            <person name="Mcgee K."/>
            <person name="Jones D."/>
            <person name="Wendel J."/>
            <person name="Stelly D."/>
            <person name="Grimwood J."/>
            <person name="Schmutz J."/>
        </authorList>
    </citation>
    <scope>NUCLEOTIDE SEQUENCE [LARGE SCALE GENOMIC DNA]</scope>
    <source>
        <strain evidence="2">7179.01</strain>
    </source>
</reference>
<feature type="compositionally biased region" description="Polar residues" evidence="1">
    <location>
        <begin position="1"/>
        <end position="13"/>
    </location>
</feature>
<proteinExistence type="predicted"/>
<sequence>MFSQLMHSFSPLHQTPPPSKVPCEIATDDMSTTPILFL</sequence>
<organism evidence="2 3">
    <name type="scientific">Gossypium tomentosum</name>
    <name type="common">Hawaiian cotton</name>
    <name type="synonym">Gossypium sandvicense</name>
    <dbReference type="NCBI Taxonomy" id="34277"/>
    <lineage>
        <taxon>Eukaryota</taxon>
        <taxon>Viridiplantae</taxon>
        <taxon>Streptophyta</taxon>
        <taxon>Embryophyta</taxon>
        <taxon>Tracheophyta</taxon>
        <taxon>Spermatophyta</taxon>
        <taxon>Magnoliopsida</taxon>
        <taxon>eudicotyledons</taxon>
        <taxon>Gunneridae</taxon>
        <taxon>Pentapetalae</taxon>
        <taxon>rosids</taxon>
        <taxon>malvids</taxon>
        <taxon>Malvales</taxon>
        <taxon>Malvaceae</taxon>
        <taxon>Malvoideae</taxon>
        <taxon>Gossypium</taxon>
    </lineage>
</organism>
<protein>
    <submittedName>
        <fullName evidence="2">Uncharacterized protein</fullName>
    </submittedName>
</protein>
<feature type="region of interest" description="Disordered" evidence="1">
    <location>
        <begin position="1"/>
        <end position="21"/>
    </location>
</feature>
<name>A0A5D2QR06_GOSTO</name>
<evidence type="ECO:0000313" key="3">
    <source>
        <dbReference type="Proteomes" id="UP000322667"/>
    </source>
</evidence>
<evidence type="ECO:0000256" key="1">
    <source>
        <dbReference type="SAM" id="MobiDB-lite"/>
    </source>
</evidence>
<evidence type="ECO:0000313" key="2">
    <source>
        <dbReference type="EMBL" id="TYI30789.1"/>
    </source>
</evidence>
<dbReference type="EMBL" id="CM017614">
    <property type="protein sequence ID" value="TYI30789.1"/>
    <property type="molecule type" value="Genomic_DNA"/>
</dbReference>
<dbReference type="AlphaFoldDB" id="A0A5D2QR06"/>
<dbReference type="Proteomes" id="UP000322667">
    <property type="component" value="Chromosome A05"/>
</dbReference>
<keyword evidence="3" id="KW-1185">Reference proteome</keyword>
<accession>A0A5D2QR06</accession>